<dbReference type="Pfam" id="PF13692">
    <property type="entry name" value="Glyco_trans_1_4"/>
    <property type="match status" value="1"/>
</dbReference>
<evidence type="ECO:0000313" key="4">
    <source>
        <dbReference type="EMBL" id="MBU9766758.1"/>
    </source>
</evidence>
<dbReference type="PANTHER" id="PTHR12526:SF590">
    <property type="entry name" value="ALPHA-MALTOSE-1-PHOSPHATE SYNTHASE"/>
    <property type="match status" value="1"/>
</dbReference>
<keyword evidence="1" id="KW-0328">Glycosyltransferase</keyword>
<reference evidence="4 5" key="1">
    <citation type="journal article" date="2021" name="Sci. Rep.">
        <title>Phenotypic and genomic hallmarks of a novel, potentially pathogenic rapidly growing Mycobacterium species related to the Mycobacterium fortuitum complex.</title>
        <authorList>
            <person name="Gharbi R."/>
            <person name="Khanna V."/>
            <person name="Frigui W."/>
            <person name="Mhenni B."/>
            <person name="Brosch R."/>
            <person name="Mardassi H."/>
        </authorList>
    </citation>
    <scope>NUCLEOTIDE SEQUENCE [LARGE SCALE GENOMIC DNA]</scope>
    <source>
        <strain evidence="4 5">TNTM28</strain>
    </source>
</reference>
<gene>
    <name evidence="4" type="ORF">FR943_23320</name>
</gene>
<name>A0ABS6KSY3_9MYCO</name>
<evidence type="ECO:0000256" key="1">
    <source>
        <dbReference type="ARBA" id="ARBA00022676"/>
    </source>
</evidence>
<dbReference type="EMBL" id="VOMB01000024">
    <property type="protein sequence ID" value="MBU9766758.1"/>
    <property type="molecule type" value="Genomic_DNA"/>
</dbReference>
<organism evidence="4 5">
    <name type="scientific">[Mycobacterium] fortunisiensis</name>
    <dbReference type="NCBI Taxonomy" id="2600579"/>
    <lineage>
        <taxon>Bacteria</taxon>
        <taxon>Bacillati</taxon>
        <taxon>Actinomycetota</taxon>
        <taxon>Actinomycetes</taxon>
        <taxon>Mycobacteriales</taxon>
        <taxon>Mycobacteriaceae</taxon>
        <taxon>Mycolicibacterium</taxon>
    </lineage>
</organism>
<dbReference type="Proteomes" id="UP000812982">
    <property type="component" value="Unassembled WGS sequence"/>
</dbReference>
<evidence type="ECO:0000256" key="2">
    <source>
        <dbReference type="ARBA" id="ARBA00022679"/>
    </source>
</evidence>
<keyword evidence="5" id="KW-1185">Reference proteome</keyword>
<dbReference type="PANTHER" id="PTHR12526">
    <property type="entry name" value="GLYCOSYLTRANSFERASE"/>
    <property type="match status" value="1"/>
</dbReference>
<evidence type="ECO:0000259" key="3">
    <source>
        <dbReference type="Pfam" id="PF13439"/>
    </source>
</evidence>
<protein>
    <submittedName>
        <fullName evidence="4">Glycosyltransferase family 4 protein</fullName>
    </submittedName>
</protein>
<dbReference type="Pfam" id="PF13439">
    <property type="entry name" value="Glyco_transf_4"/>
    <property type="match status" value="1"/>
</dbReference>
<keyword evidence="2" id="KW-0808">Transferase</keyword>
<dbReference type="RefSeq" id="WP_217160610.1">
    <property type="nucleotide sequence ID" value="NZ_VOMB01000024.1"/>
</dbReference>
<sequence length="352" mass="37864">MRAYIPLPQGLSATAWAERHRRGEVPDASPYGLHRLADHGVDVTFGEVAPGRITERVAASVRYRTCGLELVEGLLTAGDRRRADVVLAYDERTGVPATLLHATGHRPTVLGIGWLTHRGAAPRLHGAFAQRAVRRAASVFTQCEPVLGILHREWGVPRSRLHYVPLGIDTDFYSVQPGPEPGTTVVAGAGEDRYRDHPLLVAAVSRLRSRYPGIRLELATDLPVRLPEDLGTLYRGRLDGKMRDLYRRAGVVAVALKPTVSGSGLTVALEAMASGRPLVMTANPGVDAYVEHGVTGLLVPPDDVDAFAAAIGELLSDPARRAEMGAAAAIRARERFTSSRMVANLAALVRAV</sequence>
<accession>A0ABS6KSY3</accession>
<comment type="caution">
    <text evidence="4">The sequence shown here is derived from an EMBL/GenBank/DDBJ whole genome shotgun (WGS) entry which is preliminary data.</text>
</comment>
<evidence type="ECO:0000313" key="5">
    <source>
        <dbReference type="Proteomes" id="UP000812982"/>
    </source>
</evidence>
<feature type="domain" description="Glycosyltransferase subfamily 4-like N-terminal" evidence="3">
    <location>
        <begin position="71"/>
        <end position="171"/>
    </location>
</feature>
<dbReference type="CDD" id="cd03801">
    <property type="entry name" value="GT4_PimA-like"/>
    <property type="match status" value="1"/>
</dbReference>
<dbReference type="InterPro" id="IPR028098">
    <property type="entry name" value="Glyco_trans_4-like_N"/>
</dbReference>
<proteinExistence type="predicted"/>